<dbReference type="InterPro" id="IPR003779">
    <property type="entry name" value="CMD-like"/>
</dbReference>
<dbReference type="PANTHER" id="PTHR34846:SF5">
    <property type="entry name" value="CARBOXYMUCONOLACTONE DECARBOXYLASE-LIKE DOMAIN-CONTAINING PROTEIN"/>
    <property type="match status" value="1"/>
</dbReference>
<evidence type="ECO:0000313" key="3">
    <source>
        <dbReference type="EMBL" id="CAB4790892.1"/>
    </source>
</evidence>
<evidence type="ECO:0000313" key="4">
    <source>
        <dbReference type="EMBL" id="CAB4852241.1"/>
    </source>
</evidence>
<dbReference type="EMBL" id="CAEZXM010000003">
    <property type="protein sequence ID" value="CAB4678535.1"/>
    <property type="molecule type" value="Genomic_DNA"/>
</dbReference>
<dbReference type="Gene3D" id="1.20.1290.10">
    <property type="entry name" value="AhpD-like"/>
    <property type="match status" value="1"/>
</dbReference>
<protein>
    <submittedName>
        <fullName evidence="2">Unannotated protein</fullName>
    </submittedName>
</protein>
<dbReference type="SUPFAM" id="SSF69118">
    <property type="entry name" value="AhpD-like"/>
    <property type="match status" value="1"/>
</dbReference>
<sequence length="186" mass="20939">MSRIEPVHPPYNNDVAARLDLMMPPGVPPIGLFRTFVQNLPMATAMGAWGGYELSKRLSLTMRDREIVIDRTCARCRCEYEWGVHIAFFAERVGLSQAQVSSITHGDATDACWTDERDQVLIEATDSLHDRADLDDELWQRLRAHLSDEQALDLFMLAGWYHAISYAANGARVDTEPGAPSFADYH</sequence>
<evidence type="ECO:0000259" key="1">
    <source>
        <dbReference type="Pfam" id="PF02627"/>
    </source>
</evidence>
<dbReference type="PANTHER" id="PTHR34846">
    <property type="entry name" value="4-CARBOXYMUCONOLACTONE DECARBOXYLASE FAMILY PROTEIN (AFU_ORTHOLOGUE AFUA_6G11590)"/>
    <property type="match status" value="1"/>
</dbReference>
<name>A0A6J6N108_9ZZZZ</name>
<dbReference type="EMBL" id="CAFBIY010000118">
    <property type="protein sequence ID" value="CAB4852241.1"/>
    <property type="molecule type" value="Genomic_DNA"/>
</dbReference>
<feature type="domain" description="Carboxymuconolactone decarboxylase-like" evidence="1">
    <location>
        <begin position="45"/>
        <end position="118"/>
    </location>
</feature>
<gene>
    <name evidence="2" type="ORF">UFOPK2366_00043</name>
    <name evidence="3" type="ORF">UFOPK2992_00426</name>
    <name evidence="4" type="ORF">UFOPK3267_01968</name>
</gene>
<dbReference type="GO" id="GO:0051920">
    <property type="term" value="F:peroxiredoxin activity"/>
    <property type="evidence" value="ECO:0007669"/>
    <property type="project" value="InterPro"/>
</dbReference>
<reference evidence="2" key="1">
    <citation type="submission" date="2020-05" db="EMBL/GenBank/DDBJ databases">
        <authorList>
            <person name="Chiriac C."/>
            <person name="Salcher M."/>
            <person name="Ghai R."/>
            <person name="Kavagutti S V."/>
        </authorList>
    </citation>
    <scope>NUCLEOTIDE SEQUENCE</scope>
</reference>
<evidence type="ECO:0000313" key="2">
    <source>
        <dbReference type="EMBL" id="CAB4678535.1"/>
    </source>
</evidence>
<accession>A0A6J6N108</accession>
<proteinExistence type="predicted"/>
<dbReference type="EMBL" id="CAFAAI010000051">
    <property type="protein sequence ID" value="CAB4790892.1"/>
    <property type="molecule type" value="Genomic_DNA"/>
</dbReference>
<dbReference type="AlphaFoldDB" id="A0A6J6N108"/>
<organism evidence="2">
    <name type="scientific">freshwater metagenome</name>
    <dbReference type="NCBI Taxonomy" id="449393"/>
    <lineage>
        <taxon>unclassified sequences</taxon>
        <taxon>metagenomes</taxon>
        <taxon>ecological metagenomes</taxon>
    </lineage>
</organism>
<dbReference type="InterPro" id="IPR029032">
    <property type="entry name" value="AhpD-like"/>
</dbReference>
<dbReference type="Pfam" id="PF02627">
    <property type="entry name" value="CMD"/>
    <property type="match status" value="1"/>
</dbReference>